<comment type="similarity">
    <text evidence="4">Belongs to the zinc-containing alcohol dehydrogenase family.</text>
</comment>
<gene>
    <name evidence="6" type="primary">adhT_3</name>
    <name evidence="6" type="ORF">Pla175_45490</name>
</gene>
<dbReference type="InterPro" id="IPR013154">
    <property type="entry name" value="ADH-like_N"/>
</dbReference>
<name>A0A518DI16_9BACT</name>
<keyword evidence="1 4" id="KW-0479">Metal-binding</keyword>
<feature type="domain" description="Enoyl reductase (ER)" evidence="5">
    <location>
        <begin position="10"/>
        <end position="344"/>
    </location>
</feature>
<dbReference type="CDD" id="cd08260">
    <property type="entry name" value="Zn_ADH6"/>
    <property type="match status" value="1"/>
</dbReference>
<dbReference type="GO" id="GO:0004022">
    <property type="term" value="F:alcohol dehydrogenase (NAD+) activity"/>
    <property type="evidence" value="ECO:0007669"/>
    <property type="project" value="UniProtKB-EC"/>
</dbReference>
<evidence type="ECO:0000313" key="7">
    <source>
        <dbReference type="Proteomes" id="UP000317429"/>
    </source>
</evidence>
<dbReference type="PROSITE" id="PS00059">
    <property type="entry name" value="ADH_ZINC"/>
    <property type="match status" value="1"/>
</dbReference>
<keyword evidence="7" id="KW-1185">Reference proteome</keyword>
<dbReference type="AlphaFoldDB" id="A0A518DI16"/>
<dbReference type="InterPro" id="IPR020843">
    <property type="entry name" value="ER"/>
</dbReference>
<dbReference type="Pfam" id="PF00107">
    <property type="entry name" value="ADH_zinc_N"/>
    <property type="match status" value="1"/>
</dbReference>
<dbReference type="SMART" id="SM00829">
    <property type="entry name" value="PKS_ER"/>
    <property type="match status" value="1"/>
</dbReference>
<keyword evidence="3 6" id="KW-0560">Oxidoreductase</keyword>
<organism evidence="6 7">
    <name type="scientific">Pirellulimonas nuda</name>
    <dbReference type="NCBI Taxonomy" id="2528009"/>
    <lineage>
        <taxon>Bacteria</taxon>
        <taxon>Pseudomonadati</taxon>
        <taxon>Planctomycetota</taxon>
        <taxon>Planctomycetia</taxon>
        <taxon>Pirellulales</taxon>
        <taxon>Lacipirellulaceae</taxon>
        <taxon>Pirellulimonas</taxon>
    </lineage>
</organism>
<keyword evidence="2 4" id="KW-0862">Zinc</keyword>
<proteinExistence type="inferred from homology"/>
<evidence type="ECO:0000313" key="6">
    <source>
        <dbReference type="EMBL" id="QDU91130.1"/>
    </source>
</evidence>
<comment type="cofactor">
    <cofactor evidence="4">
        <name>Zn(2+)</name>
        <dbReference type="ChEBI" id="CHEBI:29105"/>
    </cofactor>
</comment>
<dbReference type="RefSeq" id="WP_145290952.1">
    <property type="nucleotide sequence ID" value="NZ_CP036291.1"/>
</dbReference>
<accession>A0A518DI16</accession>
<dbReference type="EC" id="1.1.1.1" evidence="6"/>
<sequence length="347" mass="36054">MNAVAYHAFGGPVSVQTLPDPTPAPDGAVLRVTATGLCRSDWHGWRGHDADIARFPHVPGHELAGEVVAVGRDVRRVQLGERVTMPFVAGCGDCPECAAGNQQVCDRQFQPGFTAWGSFAQYVAVRYADGNLVTIPEGVTDAAAASLGCRIATAYRAVVAQGRVGPGDWVAVHGCGGVGLAAVAIAHALGARPIAIDTRPEPLALAKALGAQHTLDASTLTDLPHAVHRLTGRGADVSLDAVGSARAMTGSILSLRKRGRHVQVGLLAGADADPPTPLGRVIAWELEIVGSHGLQAHAYPGLLALVESGKLDPTRFVERTIPLNQAPQALMAMDNYTGCGVTIITPE</sequence>
<dbReference type="InterPro" id="IPR036291">
    <property type="entry name" value="NAD(P)-bd_dom_sf"/>
</dbReference>
<dbReference type="Proteomes" id="UP000317429">
    <property type="component" value="Chromosome"/>
</dbReference>
<evidence type="ECO:0000256" key="4">
    <source>
        <dbReference type="RuleBase" id="RU361277"/>
    </source>
</evidence>
<dbReference type="PANTHER" id="PTHR43401:SF5">
    <property type="entry name" value="ALCOHOL DEHYDROGENASE-RELATED"/>
    <property type="match status" value="1"/>
</dbReference>
<evidence type="ECO:0000256" key="3">
    <source>
        <dbReference type="ARBA" id="ARBA00023002"/>
    </source>
</evidence>
<dbReference type="SUPFAM" id="SSF51735">
    <property type="entry name" value="NAD(P)-binding Rossmann-fold domains"/>
    <property type="match status" value="1"/>
</dbReference>
<dbReference type="OrthoDB" id="239596at2"/>
<dbReference type="Gene3D" id="3.90.180.10">
    <property type="entry name" value="Medium-chain alcohol dehydrogenases, catalytic domain"/>
    <property type="match status" value="1"/>
</dbReference>
<dbReference type="SUPFAM" id="SSF50129">
    <property type="entry name" value="GroES-like"/>
    <property type="match status" value="1"/>
</dbReference>
<evidence type="ECO:0000256" key="2">
    <source>
        <dbReference type="ARBA" id="ARBA00022833"/>
    </source>
</evidence>
<evidence type="ECO:0000256" key="1">
    <source>
        <dbReference type="ARBA" id="ARBA00022723"/>
    </source>
</evidence>
<dbReference type="EMBL" id="CP036291">
    <property type="protein sequence ID" value="QDU91130.1"/>
    <property type="molecule type" value="Genomic_DNA"/>
</dbReference>
<dbReference type="GO" id="GO:0008270">
    <property type="term" value="F:zinc ion binding"/>
    <property type="evidence" value="ECO:0007669"/>
    <property type="project" value="InterPro"/>
</dbReference>
<dbReference type="Pfam" id="PF08240">
    <property type="entry name" value="ADH_N"/>
    <property type="match status" value="1"/>
</dbReference>
<dbReference type="InterPro" id="IPR011032">
    <property type="entry name" value="GroES-like_sf"/>
</dbReference>
<dbReference type="KEGG" id="pnd:Pla175_45490"/>
<dbReference type="InterPro" id="IPR002328">
    <property type="entry name" value="ADH_Zn_CS"/>
</dbReference>
<dbReference type="PANTHER" id="PTHR43401">
    <property type="entry name" value="L-THREONINE 3-DEHYDROGENASE"/>
    <property type="match status" value="1"/>
</dbReference>
<dbReference type="InterPro" id="IPR050129">
    <property type="entry name" value="Zn_alcohol_dh"/>
</dbReference>
<reference evidence="6 7" key="1">
    <citation type="submission" date="2019-02" db="EMBL/GenBank/DDBJ databases">
        <title>Deep-cultivation of Planctomycetes and their phenomic and genomic characterization uncovers novel biology.</title>
        <authorList>
            <person name="Wiegand S."/>
            <person name="Jogler M."/>
            <person name="Boedeker C."/>
            <person name="Pinto D."/>
            <person name="Vollmers J."/>
            <person name="Rivas-Marin E."/>
            <person name="Kohn T."/>
            <person name="Peeters S.H."/>
            <person name="Heuer A."/>
            <person name="Rast P."/>
            <person name="Oberbeckmann S."/>
            <person name="Bunk B."/>
            <person name="Jeske O."/>
            <person name="Meyerdierks A."/>
            <person name="Storesund J.E."/>
            <person name="Kallscheuer N."/>
            <person name="Luecker S."/>
            <person name="Lage O.M."/>
            <person name="Pohl T."/>
            <person name="Merkel B.J."/>
            <person name="Hornburger P."/>
            <person name="Mueller R.-W."/>
            <person name="Bruemmer F."/>
            <person name="Labrenz M."/>
            <person name="Spormann A.M."/>
            <person name="Op den Camp H."/>
            <person name="Overmann J."/>
            <person name="Amann R."/>
            <person name="Jetten M.S.M."/>
            <person name="Mascher T."/>
            <person name="Medema M.H."/>
            <person name="Devos D.P."/>
            <person name="Kaster A.-K."/>
            <person name="Ovreas L."/>
            <person name="Rohde M."/>
            <person name="Galperin M.Y."/>
            <person name="Jogler C."/>
        </authorList>
    </citation>
    <scope>NUCLEOTIDE SEQUENCE [LARGE SCALE GENOMIC DNA]</scope>
    <source>
        <strain evidence="6 7">Pla175</strain>
    </source>
</reference>
<evidence type="ECO:0000259" key="5">
    <source>
        <dbReference type="SMART" id="SM00829"/>
    </source>
</evidence>
<dbReference type="InterPro" id="IPR013149">
    <property type="entry name" value="ADH-like_C"/>
</dbReference>
<protein>
    <submittedName>
        <fullName evidence="6">Alcohol dehydrogenase</fullName>
        <ecNumber evidence="6">1.1.1.1</ecNumber>
    </submittedName>
</protein>